<evidence type="ECO:0000313" key="5">
    <source>
        <dbReference type="Proteomes" id="UP000515908"/>
    </source>
</evidence>
<dbReference type="AlphaFoldDB" id="A0A7G2CLG5"/>
<evidence type="ECO:0000256" key="3">
    <source>
        <dbReference type="SAM" id="SignalP"/>
    </source>
</evidence>
<proteinExistence type="predicted"/>
<dbReference type="EMBL" id="LR877162">
    <property type="protein sequence ID" value="CAD2220698.1"/>
    <property type="molecule type" value="Genomic_DNA"/>
</dbReference>
<evidence type="ECO:0000313" key="4">
    <source>
        <dbReference type="EMBL" id="CAD2220698.1"/>
    </source>
</evidence>
<evidence type="ECO:0000256" key="1">
    <source>
        <dbReference type="SAM" id="MobiDB-lite"/>
    </source>
</evidence>
<organism evidence="4 5">
    <name type="scientific">Angomonas deanei</name>
    <dbReference type="NCBI Taxonomy" id="59799"/>
    <lineage>
        <taxon>Eukaryota</taxon>
        <taxon>Discoba</taxon>
        <taxon>Euglenozoa</taxon>
        <taxon>Kinetoplastea</taxon>
        <taxon>Metakinetoplastina</taxon>
        <taxon>Trypanosomatida</taxon>
        <taxon>Trypanosomatidae</taxon>
        <taxon>Strigomonadinae</taxon>
        <taxon>Angomonas</taxon>
    </lineage>
</organism>
<feature type="compositionally biased region" description="Acidic residues" evidence="1">
    <location>
        <begin position="211"/>
        <end position="220"/>
    </location>
</feature>
<keyword evidence="2" id="KW-0812">Transmembrane</keyword>
<feature type="signal peptide" evidence="3">
    <location>
        <begin position="1"/>
        <end position="23"/>
    </location>
</feature>
<sequence>MTLSTRTLLILLVSCLLLSTSMAETGLTVVNQNSTEHKVLYVVNDPNFYNTELSEVEIEAIKTAIETTSKADLDRGDVFFDITVTSFEVRAPSDNYIQFAGGYGGILVTIHAEQFITNIALTAYEPVEITSVLAQADFTSLGGSITVNSIVVMTVDDAGLKCYTACVGMIVMGAIAGFIIIVAFIVICAMVCCCCRSRYHGVSNTDREPTMEENDDDDLSDEKKKDKAVEGVEPVAEDEGKA</sequence>
<feature type="compositionally biased region" description="Basic and acidic residues" evidence="1">
    <location>
        <begin position="221"/>
        <end position="230"/>
    </location>
</feature>
<feature type="region of interest" description="Disordered" evidence="1">
    <location>
        <begin position="204"/>
        <end position="242"/>
    </location>
</feature>
<feature type="transmembrane region" description="Helical" evidence="2">
    <location>
        <begin position="169"/>
        <end position="193"/>
    </location>
</feature>
<gene>
    <name evidence="4" type="ORF">ADEAN_000822000</name>
</gene>
<evidence type="ECO:0000256" key="2">
    <source>
        <dbReference type="SAM" id="Phobius"/>
    </source>
</evidence>
<name>A0A7G2CLG5_9TRYP</name>
<dbReference type="Proteomes" id="UP000515908">
    <property type="component" value="Chromosome 18"/>
</dbReference>
<keyword evidence="2" id="KW-0472">Membrane</keyword>
<keyword evidence="2" id="KW-1133">Transmembrane helix</keyword>
<feature type="chain" id="PRO_5028841856" evidence="3">
    <location>
        <begin position="24"/>
        <end position="242"/>
    </location>
</feature>
<protein>
    <submittedName>
        <fullName evidence="4">Uncharacterized protein</fullName>
    </submittedName>
</protein>
<dbReference type="VEuPathDB" id="TriTrypDB:ADEAN_000822000"/>
<keyword evidence="3" id="KW-0732">Signal</keyword>
<reference evidence="4 5" key="1">
    <citation type="submission" date="2020-08" db="EMBL/GenBank/DDBJ databases">
        <authorList>
            <person name="Newling K."/>
            <person name="Davey J."/>
            <person name="Forrester S."/>
        </authorList>
    </citation>
    <scope>NUCLEOTIDE SEQUENCE [LARGE SCALE GENOMIC DNA]</scope>
    <source>
        <strain evidence="5">Crithidia deanei Carvalho (ATCC PRA-265)</strain>
    </source>
</reference>
<accession>A0A7G2CLG5</accession>
<keyword evidence="5" id="KW-1185">Reference proteome</keyword>